<reference evidence="2 3" key="1">
    <citation type="submission" date="2021-03" db="EMBL/GenBank/DDBJ databases">
        <title>novel species isolated from a fishpond in China.</title>
        <authorList>
            <person name="Lu H."/>
            <person name="Cai Z."/>
        </authorList>
    </citation>
    <scope>NUCLEOTIDE SEQUENCE [LARGE SCALE GENOMIC DNA]</scope>
    <source>
        <strain evidence="2 3">YJ13C</strain>
    </source>
</reference>
<dbReference type="Proteomes" id="UP000664480">
    <property type="component" value="Unassembled WGS sequence"/>
</dbReference>
<proteinExistence type="predicted"/>
<gene>
    <name evidence="2" type="ORF">J0A69_08210</name>
</gene>
<evidence type="ECO:0008006" key="4">
    <source>
        <dbReference type="Google" id="ProtNLM"/>
    </source>
</evidence>
<keyword evidence="3" id="KW-1185">Reference proteome</keyword>
<dbReference type="RefSeq" id="WP_206586080.1">
    <property type="nucleotide sequence ID" value="NZ_JAFKCU010000002.1"/>
</dbReference>
<dbReference type="PROSITE" id="PS51257">
    <property type="entry name" value="PROKAR_LIPOPROTEIN"/>
    <property type="match status" value="1"/>
</dbReference>
<comment type="caution">
    <text evidence="2">The sequence shown here is derived from an EMBL/GenBank/DDBJ whole genome shotgun (WGS) entry which is preliminary data.</text>
</comment>
<evidence type="ECO:0000313" key="3">
    <source>
        <dbReference type="Proteomes" id="UP000664480"/>
    </source>
</evidence>
<accession>A0ABS3CE69</accession>
<feature type="signal peptide" evidence="1">
    <location>
        <begin position="1"/>
        <end position="22"/>
    </location>
</feature>
<organism evidence="2 3">
    <name type="scientific">Algoriphagus pacificus</name>
    <dbReference type="NCBI Taxonomy" id="2811234"/>
    <lineage>
        <taxon>Bacteria</taxon>
        <taxon>Pseudomonadati</taxon>
        <taxon>Bacteroidota</taxon>
        <taxon>Cytophagia</taxon>
        <taxon>Cytophagales</taxon>
        <taxon>Cyclobacteriaceae</taxon>
        <taxon>Algoriphagus</taxon>
    </lineage>
</organism>
<name>A0ABS3CE69_9BACT</name>
<keyword evidence="1" id="KW-0732">Signal</keyword>
<sequence length="346" mass="39121">MKPNYSSIILFLLLFCAFFSCKEDDFPDPNPDPFPSLEIFKERFLAEAKARGLSLDLSGVDLIYVDGDIMQNGEAFCGFGYQNYPSTGRRTVLISKSSRCGWATQSDLQRERFFFHEIGHAFVNLSHDDSFLCDGKPTSLMHSQVATFDYYQNDPTLKEYYLDELFDKMASEQKCIAEIQNFEADPVFFKHLAEDDFWFFYNAKGSFSGNRSNTTNSLNISSIDGKPSTETGYWYTQIDNPDIPEGAKVTLRTKVNSSGLKGPGVAIALRVYETELFSNGAQTTQSEFYSTENSPISGVLSDHILEVTIPNFTRKSEIFIPFAVMMPGTEGEVQFENFEILVEKQN</sequence>
<evidence type="ECO:0000313" key="2">
    <source>
        <dbReference type="EMBL" id="MBN7815406.1"/>
    </source>
</evidence>
<evidence type="ECO:0000256" key="1">
    <source>
        <dbReference type="SAM" id="SignalP"/>
    </source>
</evidence>
<dbReference type="EMBL" id="JAFKCU010000002">
    <property type="protein sequence ID" value="MBN7815406.1"/>
    <property type="molecule type" value="Genomic_DNA"/>
</dbReference>
<protein>
    <recommendedName>
        <fullName evidence="4">Dual-action HEIGH metallo-peptidase</fullName>
    </recommendedName>
</protein>
<feature type="chain" id="PRO_5046543268" description="Dual-action HEIGH metallo-peptidase" evidence="1">
    <location>
        <begin position="23"/>
        <end position="346"/>
    </location>
</feature>